<feature type="domain" description="Glycosyl hydrolase family 63 N-terminal" evidence="14">
    <location>
        <begin position="92"/>
        <end position="244"/>
    </location>
</feature>
<keyword evidence="3 12" id="KW-0812">Transmembrane</keyword>
<evidence type="ECO:0000259" key="13">
    <source>
        <dbReference type="Pfam" id="PF03200"/>
    </source>
</evidence>
<keyword evidence="5 12" id="KW-0256">Endoplasmic reticulum</keyword>
<evidence type="ECO:0000259" key="14">
    <source>
        <dbReference type="Pfam" id="PF16923"/>
    </source>
</evidence>
<feature type="domain" description="Glycosyl hydrolase family 63 C-terminal" evidence="13">
    <location>
        <begin position="607"/>
        <end position="773"/>
    </location>
</feature>
<keyword evidence="9" id="KW-0325">Glycoprotein</keyword>
<dbReference type="InterPro" id="IPR031631">
    <property type="entry name" value="Glyco_hydro_63N"/>
</dbReference>
<name>A0ABY6JXQ0_9ARAC</name>
<sequence length="775" mass="89621">MGKTNKVPKDTDRPKRLPAKSFKKYPRYSVDSGHREITQWWRSKTSVTVVLLSVAVAALSAGYVAYGFYRESRVVTPLDAPLVNVSQDPGQFWGSYRSTAYFGMRTMDPQSPVLGLMWFPQLVANHDLHIRHWCDQGDSLRHYSWQQHDGRSFGVQNIWEEDFTLTTSFLKRLGGDYGGDWTARISVAPKENATLPYTVSLMFYLALDGPGEIHPVVERTNHLKTLHGSTPALGNFQIHFKSETSSWYYHNFLLTAAPPGYTHLKEVVKSTLQRYKNGEVIFYGLRGHVVNREPENQRAANFAVYQVTFTPPLDLEIIFESESFKGRPNQLSGLIYEEELRSRRARFSSQFEEVFQLKKKGYSEGDIQIAQSIFSNMIGSVGYFYGSSVVQSIHNKKPLENWAAPLLTAVPSRSFFPRGFLWDEGFHNLLISRWDPDLTKNIMAHWLNLMNVEGWIPREQILGHEARERVPKEFVIQKNTNANPPTFFLTLENMLARMHRNEVKVDKEYLEMIFPRVKAWFDWFNTTQVGNMPGAYRWRGRDPVTRTELNPKTLTSGLDDYPRASHPTSVERHVDLRSWMCLAAKVLSQLAQERPPPPKIVPGQPQPRMDKIRIILSQPKLRFVDQYGYVSLFPFLLKIIKADNPKLLKVLTDLKNPELLWTDYGLRSLARSSSLYMKHNTEHDPPYWRGAIWINMNYLAIRALHHYAELPGPYQDLSLELYRQLRHNLVNTVLREYRRTGYIWENYSDRTGHGQGSHPFTGWSALVVLLMAELY</sequence>
<keyword evidence="10 12" id="KW-0326">Glycosidase</keyword>
<evidence type="ECO:0000256" key="12">
    <source>
        <dbReference type="RuleBase" id="RU368089"/>
    </source>
</evidence>
<evidence type="ECO:0000313" key="15">
    <source>
        <dbReference type="EMBL" id="UYV60789.1"/>
    </source>
</evidence>
<comment type="subcellular location">
    <subcellularLocation>
        <location evidence="1 12">Endoplasmic reticulum membrane</location>
        <topology evidence="1 12">Single-pass type II membrane protein</topology>
    </subcellularLocation>
</comment>
<evidence type="ECO:0000256" key="7">
    <source>
        <dbReference type="ARBA" id="ARBA00022989"/>
    </source>
</evidence>
<comment type="catalytic activity">
    <reaction evidence="12">
        <text>N(4)-(alpha-D-Glc-(1-&gt;2)-alpha-D-Glc-(1-&gt;3)-alpha-D-Glc-(1-&gt;3)-alpha-D-Man-(1-&gt;2)-alpha-D-Man-(1-&gt;2)-alpha-D-Man-(1-&gt;3)-[alpha-D-Man-(1-&gt;2)-alpha-D-Man-(1-&gt;3)-[alpha-D-Man-(1-&gt;2)-alpha-D-Man-(1-&gt;6)]-alpha-D-Man-(1-&gt;6)]-beta-D-Man-(1-&gt;4)-beta-D-GlcNAc-(1-&gt;4)-beta-D-GlcNAc)-L-asparaginyl-[protein] + H2O = N(4)-(alpha-D-Glc-(1-&gt;3)-alpha-D-Glc-(1-&gt;3)-alpha-D-Man-(1-&gt;2)-alpha-D-Man-(1-&gt;2)-alpha-D-Man-(1-&gt;3)-[alpha-D-Man-(1-&gt;2)-alpha-D-Man-(1-&gt;3)-[alpha-D-Man-(1-&gt;2)-alpha-D-Man-(1-&gt;6)]-alpha-D-Man-(1-&gt;6)]-beta-D-Man-(1-&gt;4)-beta-D-GlcNAc-(1-&gt;4)-beta-D-GlcNAc)-L-asparaginyl-[protein] + beta-D-glucose</text>
        <dbReference type="Rhea" id="RHEA:55988"/>
        <dbReference type="Rhea" id="RHEA-COMP:12806"/>
        <dbReference type="Rhea" id="RHEA-COMP:14355"/>
        <dbReference type="ChEBI" id="CHEBI:15377"/>
        <dbReference type="ChEBI" id="CHEBI:15903"/>
        <dbReference type="ChEBI" id="CHEBI:59082"/>
        <dbReference type="ChEBI" id="CHEBI:132537"/>
        <dbReference type="EC" id="3.2.1.106"/>
    </reaction>
</comment>
<gene>
    <name evidence="15" type="ORF">LAZ67_1002340</name>
</gene>
<dbReference type="InterPro" id="IPR038518">
    <property type="entry name" value="Glyco_hydro_63N_sf"/>
</dbReference>
<dbReference type="SUPFAM" id="SSF48208">
    <property type="entry name" value="Six-hairpin glycosidases"/>
    <property type="match status" value="1"/>
</dbReference>
<keyword evidence="16" id="KW-1185">Reference proteome</keyword>
<evidence type="ECO:0000256" key="3">
    <source>
        <dbReference type="ARBA" id="ARBA00022692"/>
    </source>
</evidence>
<protein>
    <recommendedName>
        <fullName evidence="11 12">Mannosyl-oligosaccharide glucosidase</fullName>
        <ecNumber evidence="11 12">3.2.1.106</ecNumber>
    </recommendedName>
</protein>
<evidence type="ECO:0000256" key="5">
    <source>
        <dbReference type="ARBA" id="ARBA00022824"/>
    </source>
</evidence>
<keyword evidence="4 12" id="KW-0378">Hydrolase</keyword>
<evidence type="ECO:0000256" key="4">
    <source>
        <dbReference type="ARBA" id="ARBA00022801"/>
    </source>
</evidence>
<feature type="domain" description="Glycosyl hydrolase family 63 C-terminal" evidence="13">
    <location>
        <begin position="335"/>
        <end position="592"/>
    </location>
</feature>
<dbReference type="Pfam" id="PF03200">
    <property type="entry name" value="Glyco_hydro_63"/>
    <property type="match status" value="2"/>
</dbReference>
<comment type="similarity">
    <text evidence="2 12">Belongs to the glycosyl hydrolase 63 family.</text>
</comment>
<comment type="function">
    <text evidence="12">Cleaves the distal alpha 1,2-linked glucose residue from the Glc(3)Man(9)GlcNAc(2) oligosaccharide precursor.</text>
</comment>
<dbReference type="PANTHER" id="PTHR10412">
    <property type="entry name" value="MANNOSYL-OLIGOSACCHARIDE GLUCOSIDASE"/>
    <property type="match status" value="1"/>
</dbReference>
<dbReference type="InterPro" id="IPR031335">
    <property type="entry name" value="Glyco_hydro_63_C"/>
</dbReference>
<keyword evidence="8 12" id="KW-0472">Membrane</keyword>
<dbReference type="InterPro" id="IPR004888">
    <property type="entry name" value="Glycoside_hydrolase_63"/>
</dbReference>
<evidence type="ECO:0000256" key="11">
    <source>
        <dbReference type="ARBA" id="ARBA00038888"/>
    </source>
</evidence>
<dbReference type="InterPro" id="IPR008928">
    <property type="entry name" value="6-hairpin_glycosidase_sf"/>
</dbReference>
<dbReference type="EMBL" id="CP092863">
    <property type="protein sequence ID" value="UYV60789.1"/>
    <property type="molecule type" value="Genomic_DNA"/>
</dbReference>
<organism evidence="15 16">
    <name type="scientific">Cordylochernes scorpioides</name>
    <dbReference type="NCBI Taxonomy" id="51811"/>
    <lineage>
        <taxon>Eukaryota</taxon>
        <taxon>Metazoa</taxon>
        <taxon>Ecdysozoa</taxon>
        <taxon>Arthropoda</taxon>
        <taxon>Chelicerata</taxon>
        <taxon>Arachnida</taxon>
        <taxon>Pseudoscorpiones</taxon>
        <taxon>Cheliferoidea</taxon>
        <taxon>Chernetidae</taxon>
        <taxon>Cordylochernes</taxon>
    </lineage>
</organism>
<evidence type="ECO:0000256" key="1">
    <source>
        <dbReference type="ARBA" id="ARBA00004648"/>
    </source>
</evidence>
<evidence type="ECO:0000256" key="2">
    <source>
        <dbReference type="ARBA" id="ARBA00010833"/>
    </source>
</evidence>
<dbReference type="PANTHER" id="PTHR10412:SF11">
    <property type="entry name" value="MANNOSYL-OLIGOSACCHARIDE GLUCOSIDASE"/>
    <property type="match status" value="1"/>
</dbReference>
<keyword evidence="7 12" id="KW-1133">Transmembrane helix</keyword>
<feature type="transmembrane region" description="Helical" evidence="12">
    <location>
        <begin position="49"/>
        <end position="69"/>
    </location>
</feature>
<dbReference type="InterPro" id="IPR012341">
    <property type="entry name" value="6hp_glycosidase-like_sf"/>
</dbReference>
<accession>A0ABY6JXQ0</accession>
<dbReference type="Proteomes" id="UP001235939">
    <property type="component" value="Chromosome 01"/>
</dbReference>
<keyword evidence="6" id="KW-0735">Signal-anchor</keyword>
<evidence type="ECO:0000256" key="10">
    <source>
        <dbReference type="ARBA" id="ARBA00023295"/>
    </source>
</evidence>
<dbReference type="Gene3D" id="2.70.98.110">
    <property type="entry name" value="Glycosyl hydrolase family 63, N-terminal domain"/>
    <property type="match status" value="1"/>
</dbReference>
<dbReference type="Gene3D" id="1.50.10.10">
    <property type="match status" value="2"/>
</dbReference>
<evidence type="ECO:0000256" key="6">
    <source>
        <dbReference type="ARBA" id="ARBA00022968"/>
    </source>
</evidence>
<proteinExistence type="inferred from homology"/>
<evidence type="ECO:0000256" key="8">
    <source>
        <dbReference type="ARBA" id="ARBA00023136"/>
    </source>
</evidence>
<evidence type="ECO:0000313" key="16">
    <source>
        <dbReference type="Proteomes" id="UP001235939"/>
    </source>
</evidence>
<reference evidence="15 16" key="1">
    <citation type="submission" date="2022-01" db="EMBL/GenBank/DDBJ databases">
        <title>A chromosomal length assembly of Cordylochernes scorpioides.</title>
        <authorList>
            <person name="Zeh D."/>
            <person name="Zeh J."/>
        </authorList>
    </citation>
    <scope>NUCLEOTIDE SEQUENCE [LARGE SCALE GENOMIC DNA]</scope>
    <source>
        <strain evidence="15">IN4F17</strain>
        <tissue evidence="15">Whole Body</tissue>
    </source>
</reference>
<evidence type="ECO:0000256" key="9">
    <source>
        <dbReference type="ARBA" id="ARBA00023180"/>
    </source>
</evidence>
<dbReference type="EC" id="3.2.1.106" evidence="11 12"/>
<dbReference type="Pfam" id="PF16923">
    <property type="entry name" value="Glyco_hydro_63N"/>
    <property type="match status" value="1"/>
</dbReference>